<comment type="caution">
    <text evidence="2">The sequence shown here is derived from an EMBL/GenBank/DDBJ whole genome shotgun (WGS) entry which is preliminary data.</text>
</comment>
<proteinExistence type="predicted"/>
<keyword evidence="3" id="KW-1185">Reference proteome</keyword>
<gene>
    <name evidence="2" type="ORF">HPB51_016304</name>
</gene>
<name>A0A9J6EPQ2_RHIMP</name>
<reference evidence="2" key="1">
    <citation type="journal article" date="2020" name="Cell">
        <title>Large-Scale Comparative Analyses of Tick Genomes Elucidate Their Genetic Diversity and Vector Capacities.</title>
        <authorList>
            <consortium name="Tick Genome and Microbiome Consortium (TIGMIC)"/>
            <person name="Jia N."/>
            <person name="Wang J."/>
            <person name="Shi W."/>
            <person name="Du L."/>
            <person name="Sun Y."/>
            <person name="Zhan W."/>
            <person name="Jiang J.F."/>
            <person name="Wang Q."/>
            <person name="Zhang B."/>
            <person name="Ji P."/>
            <person name="Bell-Sakyi L."/>
            <person name="Cui X.M."/>
            <person name="Yuan T.T."/>
            <person name="Jiang B.G."/>
            <person name="Yang W.F."/>
            <person name="Lam T.T."/>
            <person name="Chang Q.C."/>
            <person name="Ding S.J."/>
            <person name="Wang X.J."/>
            <person name="Zhu J.G."/>
            <person name="Ruan X.D."/>
            <person name="Zhao L."/>
            <person name="Wei J.T."/>
            <person name="Ye R.Z."/>
            <person name="Que T.C."/>
            <person name="Du C.H."/>
            <person name="Zhou Y.H."/>
            <person name="Cheng J.X."/>
            <person name="Dai P.F."/>
            <person name="Guo W.B."/>
            <person name="Han X.H."/>
            <person name="Huang E.J."/>
            <person name="Li L.F."/>
            <person name="Wei W."/>
            <person name="Gao Y.C."/>
            <person name="Liu J.Z."/>
            <person name="Shao H.Z."/>
            <person name="Wang X."/>
            <person name="Wang C.C."/>
            <person name="Yang T.C."/>
            <person name="Huo Q.B."/>
            <person name="Li W."/>
            <person name="Chen H.Y."/>
            <person name="Chen S.E."/>
            <person name="Zhou L.G."/>
            <person name="Ni X.B."/>
            <person name="Tian J.H."/>
            <person name="Sheng Y."/>
            <person name="Liu T."/>
            <person name="Pan Y.S."/>
            <person name="Xia L.Y."/>
            <person name="Li J."/>
            <person name="Zhao F."/>
            <person name="Cao W.C."/>
        </authorList>
    </citation>
    <scope>NUCLEOTIDE SEQUENCE</scope>
    <source>
        <strain evidence="2">Rmic-2018</strain>
    </source>
</reference>
<organism evidence="2 3">
    <name type="scientific">Rhipicephalus microplus</name>
    <name type="common">Cattle tick</name>
    <name type="synonym">Boophilus microplus</name>
    <dbReference type="NCBI Taxonomy" id="6941"/>
    <lineage>
        <taxon>Eukaryota</taxon>
        <taxon>Metazoa</taxon>
        <taxon>Ecdysozoa</taxon>
        <taxon>Arthropoda</taxon>
        <taxon>Chelicerata</taxon>
        <taxon>Arachnida</taxon>
        <taxon>Acari</taxon>
        <taxon>Parasitiformes</taxon>
        <taxon>Ixodida</taxon>
        <taxon>Ixodoidea</taxon>
        <taxon>Ixodidae</taxon>
        <taxon>Rhipicephalinae</taxon>
        <taxon>Rhipicephalus</taxon>
        <taxon>Boophilus</taxon>
    </lineage>
</organism>
<accession>A0A9J6EPQ2</accession>
<feature type="region of interest" description="Disordered" evidence="1">
    <location>
        <begin position="67"/>
        <end position="88"/>
    </location>
</feature>
<feature type="compositionally biased region" description="Basic and acidic residues" evidence="1">
    <location>
        <begin position="153"/>
        <end position="164"/>
    </location>
</feature>
<evidence type="ECO:0000313" key="2">
    <source>
        <dbReference type="EMBL" id="KAH8036000.1"/>
    </source>
</evidence>
<evidence type="ECO:0000313" key="3">
    <source>
        <dbReference type="Proteomes" id="UP000821866"/>
    </source>
</evidence>
<dbReference type="EMBL" id="JABSTU010000003">
    <property type="protein sequence ID" value="KAH8036000.1"/>
    <property type="molecule type" value="Genomic_DNA"/>
</dbReference>
<protein>
    <submittedName>
        <fullName evidence="2">Uncharacterized protein</fullName>
    </submittedName>
</protein>
<dbReference type="AlphaFoldDB" id="A0A9J6EPQ2"/>
<dbReference type="Proteomes" id="UP000821866">
    <property type="component" value="Chromosome 11"/>
</dbReference>
<evidence type="ECO:0000256" key="1">
    <source>
        <dbReference type="SAM" id="MobiDB-lite"/>
    </source>
</evidence>
<sequence>MVLTLPAFQARGRGMRPSYAAVTTSTEAEDASEHIMDVTEVEDAAEGFGDQVAANLNCTSATSVDESTLTPVDTRPGSAAVSPETADNTVTDAGCEVIRASTHVLEQGQVVDGASHGGSFDMKMDGNTCKASCVSWCSGAVQAIKRPLGEPVKTGEKNSARSVEEPPANMLTGRRTSIRTRAGGTMEKKAVNKSILLCSETGRSAGPGGV</sequence>
<feature type="region of interest" description="Disordered" evidence="1">
    <location>
        <begin position="150"/>
        <end position="171"/>
    </location>
</feature>
<reference evidence="2" key="2">
    <citation type="submission" date="2021-09" db="EMBL/GenBank/DDBJ databases">
        <authorList>
            <person name="Jia N."/>
            <person name="Wang J."/>
            <person name="Shi W."/>
            <person name="Du L."/>
            <person name="Sun Y."/>
            <person name="Zhan W."/>
            <person name="Jiang J."/>
            <person name="Wang Q."/>
            <person name="Zhang B."/>
            <person name="Ji P."/>
            <person name="Sakyi L.B."/>
            <person name="Cui X."/>
            <person name="Yuan T."/>
            <person name="Jiang B."/>
            <person name="Yang W."/>
            <person name="Lam T.T.-Y."/>
            <person name="Chang Q."/>
            <person name="Ding S."/>
            <person name="Wang X."/>
            <person name="Zhu J."/>
            <person name="Ruan X."/>
            <person name="Zhao L."/>
            <person name="Wei J."/>
            <person name="Que T."/>
            <person name="Du C."/>
            <person name="Cheng J."/>
            <person name="Dai P."/>
            <person name="Han X."/>
            <person name="Huang E."/>
            <person name="Gao Y."/>
            <person name="Liu J."/>
            <person name="Shao H."/>
            <person name="Ye R."/>
            <person name="Li L."/>
            <person name="Wei W."/>
            <person name="Wang X."/>
            <person name="Wang C."/>
            <person name="Huo Q."/>
            <person name="Li W."/>
            <person name="Guo W."/>
            <person name="Chen H."/>
            <person name="Chen S."/>
            <person name="Zhou L."/>
            <person name="Zhou L."/>
            <person name="Ni X."/>
            <person name="Tian J."/>
            <person name="Zhou Y."/>
            <person name="Sheng Y."/>
            <person name="Liu T."/>
            <person name="Pan Y."/>
            <person name="Xia L."/>
            <person name="Li J."/>
            <person name="Zhao F."/>
            <person name="Cao W."/>
        </authorList>
    </citation>
    <scope>NUCLEOTIDE SEQUENCE</scope>
    <source>
        <strain evidence="2">Rmic-2018</strain>
        <tissue evidence="2">Larvae</tissue>
    </source>
</reference>